<dbReference type="EMBL" id="BMQL01000009">
    <property type="protein sequence ID" value="GGR07318.1"/>
    <property type="molecule type" value="Genomic_DNA"/>
</dbReference>
<keyword evidence="1" id="KW-0732">Signal</keyword>
<organism evidence="2 3">
    <name type="scientific">Deinococcus ruber</name>
    <dbReference type="NCBI Taxonomy" id="1848197"/>
    <lineage>
        <taxon>Bacteria</taxon>
        <taxon>Thermotogati</taxon>
        <taxon>Deinococcota</taxon>
        <taxon>Deinococci</taxon>
        <taxon>Deinococcales</taxon>
        <taxon>Deinococcaceae</taxon>
        <taxon>Deinococcus</taxon>
    </lineage>
</organism>
<accession>A0A918F5S0</accession>
<dbReference type="AlphaFoldDB" id="A0A918F5S0"/>
<protein>
    <recommendedName>
        <fullName evidence="4">DUF3471 domain-containing protein</fullName>
    </recommendedName>
</protein>
<reference evidence="2" key="1">
    <citation type="journal article" date="2014" name="Int. J. Syst. Evol. Microbiol.">
        <title>Complete genome sequence of Corynebacterium casei LMG S-19264T (=DSM 44701T), isolated from a smear-ripened cheese.</title>
        <authorList>
            <consortium name="US DOE Joint Genome Institute (JGI-PGF)"/>
            <person name="Walter F."/>
            <person name="Albersmeier A."/>
            <person name="Kalinowski J."/>
            <person name="Ruckert C."/>
        </authorList>
    </citation>
    <scope>NUCLEOTIDE SEQUENCE</scope>
    <source>
        <strain evidence="2">JCM 31311</strain>
    </source>
</reference>
<evidence type="ECO:0000256" key="1">
    <source>
        <dbReference type="SAM" id="SignalP"/>
    </source>
</evidence>
<reference evidence="2" key="2">
    <citation type="submission" date="2020-09" db="EMBL/GenBank/DDBJ databases">
        <authorList>
            <person name="Sun Q."/>
            <person name="Ohkuma M."/>
        </authorList>
    </citation>
    <scope>NUCLEOTIDE SEQUENCE</scope>
    <source>
        <strain evidence="2">JCM 31311</strain>
    </source>
</reference>
<gene>
    <name evidence="2" type="ORF">GCM10008957_19990</name>
</gene>
<sequence>MPLHPIQNITKHLLLLAALTGGAAGAIQEVLTAPEIAQANQDGSAMVTPSSAYLWGSYLLVSNSTGIKLAPNAPEVDGIAMGTPFERLRYEAYLSQYEGNPLDTARATAFARTLDHKLSFIVYTHSLKSVAEETEQWQQAYEKNPGARKSTRTASYLDVFKPATLTVNGRTLQASPQVDGPYQDQFNLANGDFDFRYLGVITYTFDLKSFPNARNVTLSFKDSAGRKYTQKIDLSQYH</sequence>
<name>A0A918F5S0_9DEIO</name>
<dbReference type="Proteomes" id="UP000603865">
    <property type="component" value="Unassembled WGS sequence"/>
</dbReference>
<evidence type="ECO:0008006" key="4">
    <source>
        <dbReference type="Google" id="ProtNLM"/>
    </source>
</evidence>
<feature type="signal peptide" evidence="1">
    <location>
        <begin position="1"/>
        <end position="26"/>
    </location>
</feature>
<keyword evidence="3" id="KW-1185">Reference proteome</keyword>
<evidence type="ECO:0000313" key="2">
    <source>
        <dbReference type="EMBL" id="GGR07318.1"/>
    </source>
</evidence>
<evidence type="ECO:0000313" key="3">
    <source>
        <dbReference type="Proteomes" id="UP000603865"/>
    </source>
</evidence>
<proteinExistence type="predicted"/>
<feature type="chain" id="PRO_5037892777" description="DUF3471 domain-containing protein" evidence="1">
    <location>
        <begin position="27"/>
        <end position="238"/>
    </location>
</feature>
<comment type="caution">
    <text evidence="2">The sequence shown here is derived from an EMBL/GenBank/DDBJ whole genome shotgun (WGS) entry which is preliminary data.</text>
</comment>